<sequence>MKKFIFGLCAIAFVTSLSFTHLNSEKSLAHELNPPAAVAYNDL</sequence>
<dbReference type="EMBL" id="JAFBER010000003">
    <property type="protein sequence ID" value="MBM7644663.1"/>
    <property type="molecule type" value="Genomic_DNA"/>
</dbReference>
<comment type="caution">
    <text evidence="1">The sequence shown here is derived from an EMBL/GenBank/DDBJ whole genome shotgun (WGS) entry which is preliminary data.</text>
</comment>
<keyword evidence="2" id="KW-1185">Reference proteome</keyword>
<accession>A0ABS2PXF4</accession>
<proteinExistence type="predicted"/>
<organism evidence="1 2">
    <name type="scientific">Scopulibacillus daqui</name>
    <dbReference type="NCBI Taxonomy" id="1469162"/>
    <lineage>
        <taxon>Bacteria</taxon>
        <taxon>Bacillati</taxon>
        <taxon>Bacillota</taxon>
        <taxon>Bacilli</taxon>
        <taxon>Bacillales</taxon>
        <taxon>Sporolactobacillaceae</taxon>
        <taxon>Scopulibacillus</taxon>
    </lineage>
</organism>
<protein>
    <submittedName>
        <fullName evidence="1">Uncharacterized protein</fullName>
    </submittedName>
</protein>
<name>A0ABS2PXF4_9BACL</name>
<dbReference type="Proteomes" id="UP000808914">
    <property type="component" value="Unassembled WGS sequence"/>
</dbReference>
<evidence type="ECO:0000313" key="1">
    <source>
        <dbReference type="EMBL" id="MBM7644663.1"/>
    </source>
</evidence>
<reference evidence="1 2" key="1">
    <citation type="submission" date="2021-01" db="EMBL/GenBank/DDBJ databases">
        <title>Genomic Encyclopedia of Type Strains, Phase IV (KMG-IV): sequencing the most valuable type-strain genomes for metagenomic binning, comparative biology and taxonomic classification.</title>
        <authorList>
            <person name="Goeker M."/>
        </authorList>
    </citation>
    <scope>NUCLEOTIDE SEQUENCE [LARGE SCALE GENOMIC DNA]</scope>
    <source>
        <strain evidence="1 2">DSM 28236</strain>
    </source>
</reference>
<dbReference type="RefSeq" id="WP_275583921.1">
    <property type="nucleotide sequence ID" value="NZ_JAFBER010000003.1"/>
</dbReference>
<gene>
    <name evidence="1" type="ORF">JOD45_000856</name>
</gene>
<evidence type="ECO:0000313" key="2">
    <source>
        <dbReference type="Proteomes" id="UP000808914"/>
    </source>
</evidence>